<organism evidence="2">
    <name type="scientific">Mesocestoides corti</name>
    <name type="common">Flatworm</name>
    <dbReference type="NCBI Taxonomy" id="53468"/>
    <lineage>
        <taxon>Eukaryota</taxon>
        <taxon>Metazoa</taxon>
        <taxon>Spiralia</taxon>
        <taxon>Lophotrochozoa</taxon>
        <taxon>Platyhelminthes</taxon>
        <taxon>Cestoda</taxon>
        <taxon>Eucestoda</taxon>
        <taxon>Cyclophyllidea</taxon>
        <taxon>Mesocestoididae</taxon>
        <taxon>Mesocestoides</taxon>
    </lineage>
</organism>
<reference evidence="2" key="1">
    <citation type="submission" date="2019-11" db="UniProtKB">
        <authorList>
            <consortium name="WormBaseParasite"/>
        </authorList>
    </citation>
    <scope>IDENTIFICATION</scope>
</reference>
<keyword evidence="1" id="KW-0472">Membrane</keyword>
<evidence type="ECO:0000256" key="1">
    <source>
        <dbReference type="SAM" id="Phobius"/>
    </source>
</evidence>
<name>A0A5K3F4S9_MESCO</name>
<sequence>MFSSSRLPLVLCRRAYKLIVIRSKKPLTTKERVGTCVAFFSIFVPPLFVLRKMRKYSEYRGP</sequence>
<accession>A0A5K3F4S9</accession>
<keyword evidence="1" id="KW-1133">Transmembrane helix</keyword>
<keyword evidence="1" id="KW-0812">Transmembrane</keyword>
<feature type="transmembrane region" description="Helical" evidence="1">
    <location>
        <begin position="32"/>
        <end position="50"/>
    </location>
</feature>
<dbReference type="WBParaSite" id="MCU_005496-RA">
    <property type="protein sequence ID" value="MCU_005496-RA"/>
    <property type="gene ID" value="MCU_005496"/>
</dbReference>
<evidence type="ECO:0000313" key="2">
    <source>
        <dbReference type="WBParaSite" id="MCU_005496-RA"/>
    </source>
</evidence>
<protein>
    <submittedName>
        <fullName evidence="2">Uncharacterized protein</fullName>
    </submittedName>
</protein>
<proteinExistence type="predicted"/>
<dbReference type="AlphaFoldDB" id="A0A5K3F4S9"/>